<dbReference type="Gene3D" id="1.10.287.130">
    <property type="match status" value="1"/>
</dbReference>
<dbReference type="InterPro" id="IPR035965">
    <property type="entry name" value="PAS-like_dom_sf"/>
</dbReference>
<evidence type="ECO:0000256" key="2">
    <source>
        <dbReference type="ARBA" id="ARBA00012438"/>
    </source>
</evidence>
<evidence type="ECO:0000256" key="1">
    <source>
        <dbReference type="ARBA" id="ARBA00000085"/>
    </source>
</evidence>
<dbReference type="SUPFAM" id="SSF47384">
    <property type="entry name" value="Homodimeric domain of signal transducing histidine kinase"/>
    <property type="match status" value="1"/>
</dbReference>
<dbReference type="InterPro" id="IPR005467">
    <property type="entry name" value="His_kinase_dom"/>
</dbReference>
<feature type="domain" description="Histidine kinase" evidence="5">
    <location>
        <begin position="355"/>
        <end position="578"/>
    </location>
</feature>
<dbReference type="InterPro" id="IPR003594">
    <property type="entry name" value="HATPase_dom"/>
</dbReference>
<dbReference type="RefSeq" id="WP_199385778.1">
    <property type="nucleotide sequence ID" value="NZ_JAEMHM010000018.1"/>
</dbReference>
<dbReference type="InterPro" id="IPR036890">
    <property type="entry name" value="HATPase_C_sf"/>
</dbReference>
<dbReference type="SMART" id="SM00387">
    <property type="entry name" value="HATPase_c"/>
    <property type="match status" value="1"/>
</dbReference>
<dbReference type="InterPro" id="IPR036097">
    <property type="entry name" value="HisK_dim/P_sf"/>
</dbReference>
<comment type="catalytic activity">
    <reaction evidence="1">
        <text>ATP + protein L-histidine = ADP + protein N-phospho-L-histidine.</text>
        <dbReference type="EC" id="2.7.13.3"/>
    </reaction>
</comment>
<dbReference type="Proteomes" id="UP000636888">
    <property type="component" value="Unassembled WGS sequence"/>
</dbReference>
<dbReference type="Pfam" id="PF00512">
    <property type="entry name" value="HisKA"/>
    <property type="match status" value="1"/>
</dbReference>
<dbReference type="InterPro" id="IPR003661">
    <property type="entry name" value="HisK_dim/P_dom"/>
</dbReference>
<protein>
    <recommendedName>
        <fullName evidence="2">histidine kinase</fullName>
        <ecNumber evidence="2">2.7.13.3</ecNumber>
    </recommendedName>
</protein>
<dbReference type="CDD" id="cd00082">
    <property type="entry name" value="HisKA"/>
    <property type="match status" value="1"/>
</dbReference>
<dbReference type="SUPFAM" id="SSF52172">
    <property type="entry name" value="CheY-like"/>
    <property type="match status" value="1"/>
</dbReference>
<dbReference type="Pfam" id="PF13426">
    <property type="entry name" value="PAS_9"/>
    <property type="match status" value="1"/>
</dbReference>
<dbReference type="PROSITE" id="PS50109">
    <property type="entry name" value="HIS_KIN"/>
    <property type="match status" value="1"/>
</dbReference>
<name>A0A8J7S9C6_9BACT</name>
<dbReference type="SUPFAM" id="SSF55874">
    <property type="entry name" value="ATPase domain of HSP90 chaperone/DNA topoisomerase II/histidine kinase"/>
    <property type="match status" value="1"/>
</dbReference>
<dbReference type="Gene3D" id="3.40.50.2300">
    <property type="match status" value="1"/>
</dbReference>
<dbReference type="EMBL" id="JAEMHM010000018">
    <property type="protein sequence ID" value="MBJ6726861.1"/>
    <property type="molecule type" value="Genomic_DNA"/>
</dbReference>
<dbReference type="AlphaFoldDB" id="A0A8J7S9C6"/>
<dbReference type="InterPro" id="IPR000014">
    <property type="entry name" value="PAS"/>
</dbReference>
<evidence type="ECO:0000256" key="4">
    <source>
        <dbReference type="PROSITE-ProRule" id="PRU00169"/>
    </source>
</evidence>
<evidence type="ECO:0000256" key="3">
    <source>
        <dbReference type="ARBA" id="ARBA00022553"/>
    </source>
</evidence>
<keyword evidence="10" id="KW-1185">Reference proteome</keyword>
<dbReference type="EC" id="2.7.13.3" evidence="2"/>
<dbReference type="CDD" id="cd12914">
    <property type="entry name" value="PDC1_DGC_like"/>
    <property type="match status" value="1"/>
</dbReference>
<organism evidence="9 10">
    <name type="scientific">Geomesophilobacter sediminis</name>
    <dbReference type="NCBI Taxonomy" id="2798584"/>
    <lineage>
        <taxon>Bacteria</taxon>
        <taxon>Pseudomonadati</taxon>
        <taxon>Thermodesulfobacteriota</taxon>
        <taxon>Desulfuromonadia</taxon>
        <taxon>Geobacterales</taxon>
        <taxon>Geobacteraceae</taxon>
        <taxon>Geomesophilobacter</taxon>
    </lineage>
</organism>
<feature type="domain" description="Response regulatory" evidence="6">
    <location>
        <begin position="599"/>
        <end position="713"/>
    </location>
</feature>
<evidence type="ECO:0000313" key="10">
    <source>
        <dbReference type="Proteomes" id="UP000636888"/>
    </source>
</evidence>
<dbReference type="Gene3D" id="3.30.565.10">
    <property type="entry name" value="Histidine kinase-like ATPase, C-terminal domain"/>
    <property type="match status" value="1"/>
</dbReference>
<dbReference type="Gene3D" id="3.30.450.20">
    <property type="entry name" value="PAS domain"/>
    <property type="match status" value="3"/>
</dbReference>
<evidence type="ECO:0000313" key="9">
    <source>
        <dbReference type="EMBL" id="MBJ6726861.1"/>
    </source>
</evidence>
<dbReference type="InterPro" id="IPR000700">
    <property type="entry name" value="PAS-assoc_C"/>
</dbReference>
<feature type="domain" description="PAC" evidence="8">
    <location>
        <begin position="285"/>
        <end position="335"/>
    </location>
</feature>
<evidence type="ECO:0000259" key="7">
    <source>
        <dbReference type="PROSITE" id="PS50112"/>
    </source>
</evidence>
<feature type="modified residue" description="4-aspartylphosphate" evidence="4">
    <location>
        <position position="648"/>
    </location>
</feature>
<evidence type="ECO:0000259" key="6">
    <source>
        <dbReference type="PROSITE" id="PS50110"/>
    </source>
</evidence>
<reference evidence="9" key="1">
    <citation type="submission" date="2020-12" db="EMBL/GenBank/DDBJ databases">
        <title>Geomonas sp. Red875, isolated from river sediment.</title>
        <authorList>
            <person name="Xu Z."/>
            <person name="Zhang Z."/>
            <person name="Masuda Y."/>
            <person name="Itoh H."/>
            <person name="Senoo K."/>
        </authorList>
    </citation>
    <scope>NUCLEOTIDE SEQUENCE</scope>
    <source>
        <strain evidence="9">Red875</strain>
    </source>
</reference>
<dbReference type="CDD" id="cd12915">
    <property type="entry name" value="PDC2_DGC_like"/>
    <property type="match status" value="1"/>
</dbReference>
<dbReference type="Pfam" id="PF00072">
    <property type="entry name" value="Response_reg"/>
    <property type="match status" value="1"/>
</dbReference>
<dbReference type="GO" id="GO:0000155">
    <property type="term" value="F:phosphorelay sensor kinase activity"/>
    <property type="evidence" value="ECO:0007669"/>
    <property type="project" value="InterPro"/>
</dbReference>
<comment type="caution">
    <text evidence="9">The sequence shown here is derived from an EMBL/GenBank/DDBJ whole genome shotgun (WGS) entry which is preliminary data.</text>
</comment>
<dbReference type="PRINTS" id="PR00344">
    <property type="entry name" value="BCTRLSENSOR"/>
</dbReference>
<dbReference type="SMART" id="SM00091">
    <property type="entry name" value="PAS"/>
    <property type="match status" value="1"/>
</dbReference>
<accession>A0A8J7S9C6</accession>
<dbReference type="InterPro" id="IPR004358">
    <property type="entry name" value="Sig_transdc_His_kin-like_C"/>
</dbReference>
<evidence type="ECO:0000259" key="8">
    <source>
        <dbReference type="PROSITE" id="PS50113"/>
    </source>
</evidence>
<dbReference type="SUPFAM" id="SSF55785">
    <property type="entry name" value="PYP-like sensor domain (PAS domain)"/>
    <property type="match status" value="1"/>
</dbReference>
<dbReference type="PROSITE" id="PS50110">
    <property type="entry name" value="RESPONSE_REGULATORY"/>
    <property type="match status" value="1"/>
</dbReference>
<keyword evidence="3 4" id="KW-0597">Phosphoprotein</keyword>
<sequence length="715" mass="79873">MVGNPIFGRMSKHWVFPIASRINNPDGSFAGVVFGAISVDYIARIFSTFELGQHGVITLRNEALQVLVRYPTANSTGSMTVSSQLKALRQAGVNSGTYKTPGSIDAVERTFSYNKVSSYPLFVNVGRASGDYFAGWRSDVKMLAMLVTLFSAGSALSAGLLYRNRRQREASATELVQYREHLEETVRLRTSELERKNLLLAEEITYRQQAEADLEKAAIIMERMSDAVYWIARDGRIVYVNEAATRMHRFLREELLQKAIWEITPHFPKEMWPKHWEELKRDGCLQFETENLRNDGKTFPVEVVATYLNVDGTEYNCAIVRDISERREAEAEKQSLMVQLAQSQKMESVGRLAGGIAHDFNNLLTPILGYAELLSMNLPRESREHDRITMIHQAADKAKALTQQLLSFSRKQILEMKVIDLNEVVTSFYNILRRTIRENIAIRLHLTGDVLGIRADKNQIEQIIMNLAINAQDAVAETGVITIETAPVQLDAEYVRQHAGVKAGEYLMLAVTDSGSGMDQETLAHMFEPFYTTKEVGQGSGLGLATVYGLVNQHGGYVYVYSEVGKGTAFKIYFPVVHEKPVAERERSQAVSFNGSGRTILLVEDNDMVRELTCDFLKSFGAEIIVATSPKHALAISAGQQIDLLVTDVIMPEMNGPQLHRKLLELHPGLKVLYMSGYTNNAIVHHGVLDSGVNFLQKPFTVQDLASKVKAVLAS</sequence>
<dbReference type="InterPro" id="IPR001789">
    <property type="entry name" value="Sig_transdc_resp-reg_receiver"/>
</dbReference>
<gene>
    <name evidence="9" type="ORF">JFN93_19295</name>
</gene>
<dbReference type="InterPro" id="IPR011006">
    <property type="entry name" value="CheY-like_superfamily"/>
</dbReference>
<dbReference type="PROSITE" id="PS50112">
    <property type="entry name" value="PAS"/>
    <property type="match status" value="1"/>
</dbReference>
<dbReference type="CDD" id="cd00130">
    <property type="entry name" value="PAS"/>
    <property type="match status" value="1"/>
</dbReference>
<dbReference type="PROSITE" id="PS50113">
    <property type="entry name" value="PAC"/>
    <property type="match status" value="1"/>
</dbReference>
<proteinExistence type="predicted"/>
<dbReference type="SMART" id="SM00388">
    <property type="entry name" value="HisKA"/>
    <property type="match status" value="1"/>
</dbReference>
<dbReference type="PANTHER" id="PTHR43065">
    <property type="entry name" value="SENSOR HISTIDINE KINASE"/>
    <property type="match status" value="1"/>
</dbReference>
<evidence type="ECO:0000259" key="5">
    <source>
        <dbReference type="PROSITE" id="PS50109"/>
    </source>
</evidence>
<feature type="domain" description="PAS" evidence="7">
    <location>
        <begin position="213"/>
        <end position="258"/>
    </location>
</feature>
<dbReference type="PANTHER" id="PTHR43065:SF42">
    <property type="entry name" value="TWO-COMPONENT SENSOR PPRA"/>
    <property type="match status" value="1"/>
</dbReference>
<dbReference type="Pfam" id="PF02518">
    <property type="entry name" value="HATPase_c"/>
    <property type="match status" value="1"/>
</dbReference>
<dbReference type="SMART" id="SM00448">
    <property type="entry name" value="REC"/>
    <property type="match status" value="1"/>
</dbReference>
<dbReference type="NCBIfam" id="TIGR00229">
    <property type="entry name" value="sensory_box"/>
    <property type="match status" value="1"/>
</dbReference>